<keyword evidence="4" id="KW-1185">Reference proteome</keyword>
<evidence type="ECO:0000256" key="1">
    <source>
        <dbReference type="SAM" id="MobiDB-lite"/>
    </source>
</evidence>
<keyword evidence="2" id="KW-1133">Transmembrane helix</keyword>
<proteinExistence type="predicted"/>
<feature type="transmembrane region" description="Helical" evidence="2">
    <location>
        <begin position="111"/>
        <end position="136"/>
    </location>
</feature>
<feature type="transmembrane region" description="Helical" evidence="2">
    <location>
        <begin position="179"/>
        <end position="200"/>
    </location>
</feature>
<dbReference type="EMBL" id="PKIZ01000012">
    <property type="protein sequence ID" value="PKZ41524.1"/>
    <property type="molecule type" value="Genomic_DNA"/>
</dbReference>
<dbReference type="Proteomes" id="UP000234206">
    <property type="component" value="Unassembled WGS sequence"/>
</dbReference>
<keyword evidence="2" id="KW-0812">Transmembrane</keyword>
<dbReference type="RefSeq" id="WP_070703324.1">
    <property type="nucleotide sequence ID" value="NZ_JBHLVH010000013.1"/>
</dbReference>
<feature type="transmembrane region" description="Helical" evidence="2">
    <location>
        <begin position="148"/>
        <end position="173"/>
    </location>
</feature>
<comment type="caution">
    <text evidence="3">The sequence shown here is derived from an EMBL/GenBank/DDBJ whole genome shotgun (WGS) entry which is preliminary data.</text>
</comment>
<name>A0A2I1PA73_9MICO</name>
<dbReference type="AlphaFoldDB" id="A0A2I1PA73"/>
<protein>
    <submittedName>
        <fullName evidence="3">Uncharacterized protein</fullName>
    </submittedName>
</protein>
<reference evidence="3 4" key="1">
    <citation type="submission" date="2017-12" db="EMBL/GenBank/DDBJ databases">
        <title>Phylogenetic diversity of female urinary microbiome.</title>
        <authorList>
            <person name="Thomas-White K."/>
            <person name="Wolfe A.J."/>
        </authorList>
    </citation>
    <scope>NUCLEOTIDE SEQUENCE [LARGE SCALE GENOMIC DNA]</scope>
    <source>
        <strain evidence="3 4">UMB1298</strain>
    </source>
</reference>
<evidence type="ECO:0000256" key="2">
    <source>
        <dbReference type="SAM" id="Phobius"/>
    </source>
</evidence>
<sequence>MTQPHDPYAPQGQPSPGPPHQGWSTHPYGTPPHPYAQPSFGHPGDAPPGYGHPPTGPAPRPRAVDLAVKLMGVAAGLALLSIPLAFLQRGAMTEEYLEQMEAAGQPGSAGMAQAMIDIALAVTVVVALLSAGLWFLHARATGRGRNWARISGSVLGGLTLLTAPIAFVYGVAAGTSVPWYSHLLNALNLLLVVAVLVLIWQPRNQAFFAQR</sequence>
<feature type="transmembrane region" description="Helical" evidence="2">
    <location>
        <begin position="70"/>
        <end position="91"/>
    </location>
</feature>
<gene>
    <name evidence="3" type="ORF">CYJ76_07360</name>
</gene>
<evidence type="ECO:0000313" key="4">
    <source>
        <dbReference type="Proteomes" id="UP000234206"/>
    </source>
</evidence>
<keyword evidence="2" id="KW-0472">Membrane</keyword>
<accession>A0A2I1PA73</accession>
<evidence type="ECO:0000313" key="3">
    <source>
        <dbReference type="EMBL" id="PKZ41524.1"/>
    </source>
</evidence>
<organism evidence="3 4">
    <name type="scientific">Kytococcus schroeteri</name>
    <dbReference type="NCBI Taxonomy" id="138300"/>
    <lineage>
        <taxon>Bacteria</taxon>
        <taxon>Bacillati</taxon>
        <taxon>Actinomycetota</taxon>
        <taxon>Actinomycetes</taxon>
        <taxon>Micrococcales</taxon>
        <taxon>Kytococcaceae</taxon>
        <taxon>Kytococcus</taxon>
    </lineage>
</organism>
<feature type="region of interest" description="Disordered" evidence="1">
    <location>
        <begin position="1"/>
        <end position="58"/>
    </location>
</feature>